<keyword evidence="11" id="KW-1185">Reference proteome</keyword>
<proteinExistence type="inferred from homology"/>
<dbReference type="GO" id="GO:0071555">
    <property type="term" value="P:cell wall organization"/>
    <property type="evidence" value="ECO:0007669"/>
    <property type="project" value="UniProtKB-KW"/>
</dbReference>
<evidence type="ECO:0008006" key="12">
    <source>
        <dbReference type="Google" id="ProtNLM"/>
    </source>
</evidence>
<evidence type="ECO:0000256" key="9">
    <source>
        <dbReference type="RuleBase" id="RU361169"/>
    </source>
</evidence>
<keyword evidence="3" id="KW-0134">Cell wall</keyword>
<evidence type="ECO:0000256" key="1">
    <source>
        <dbReference type="ARBA" id="ARBA00004191"/>
    </source>
</evidence>
<evidence type="ECO:0000313" key="11">
    <source>
        <dbReference type="Proteomes" id="UP001386955"/>
    </source>
</evidence>
<keyword evidence="6 9" id="KW-0326">Glycosidase</keyword>
<evidence type="ECO:0000256" key="7">
    <source>
        <dbReference type="ARBA" id="ARBA00023316"/>
    </source>
</evidence>
<keyword evidence="7" id="KW-0961">Cell wall biogenesis/degradation</keyword>
<dbReference type="PROSITE" id="PS00502">
    <property type="entry name" value="POLYGALACTURONASE"/>
    <property type="match status" value="1"/>
</dbReference>
<organism evidence="10 11">
    <name type="scientific">Psophocarpus tetragonolobus</name>
    <name type="common">Winged bean</name>
    <name type="synonym">Dolichos tetragonolobus</name>
    <dbReference type="NCBI Taxonomy" id="3891"/>
    <lineage>
        <taxon>Eukaryota</taxon>
        <taxon>Viridiplantae</taxon>
        <taxon>Streptophyta</taxon>
        <taxon>Embryophyta</taxon>
        <taxon>Tracheophyta</taxon>
        <taxon>Spermatophyta</taxon>
        <taxon>Magnoliopsida</taxon>
        <taxon>eudicotyledons</taxon>
        <taxon>Gunneridae</taxon>
        <taxon>Pentapetalae</taxon>
        <taxon>rosids</taxon>
        <taxon>fabids</taxon>
        <taxon>Fabales</taxon>
        <taxon>Fabaceae</taxon>
        <taxon>Papilionoideae</taxon>
        <taxon>50 kb inversion clade</taxon>
        <taxon>NPAAA clade</taxon>
        <taxon>indigoferoid/millettioid clade</taxon>
        <taxon>Phaseoleae</taxon>
        <taxon>Psophocarpus</taxon>
    </lineage>
</organism>
<evidence type="ECO:0000256" key="8">
    <source>
        <dbReference type="PROSITE-ProRule" id="PRU10052"/>
    </source>
</evidence>
<dbReference type="InterPro" id="IPR012334">
    <property type="entry name" value="Pectin_lyas_fold"/>
</dbReference>
<dbReference type="Gene3D" id="2.160.20.10">
    <property type="entry name" value="Single-stranded right-handed beta-helix, Pectin lyase-like"/>
    <property type="match status" value="1"/>
</dbReference>
<dbReference type="GO" id="GO:0005975">
    <property type="term" value="P:carbohydrate metabolic process"/>
    <property type="evidence" value="ECO:0007669"/>
    <property type="project" value="InterPro"/>
</dbReference>
<accession>A0AAN9T0N2</accession>
<sequence>MTYCTDNFILLFLTILSVFFITPNYVSSINVVSYGAKPNDKFDSTIPFQKAWFSACKSKDPATIYVPKGSFLLKQVTFKGPCTNNINFQIDGNITAPLDSSSHGNSGSWIMFRELDGLSIQGGTLNGNGDNYWSCKKAGNCPAGARSISFSSCKNVKVSGLTSLNSEAAHITVDHCKDIMFQHLEINAPETSPNTDGIDVIFSSDVIVNHSTISTGDDCIALIQGTNNVSIDHITCGPGHGIGIGSLGTSNDEAGVENVRVMNSIFKGTQNGVRIKSWAQPSNEYARDIVFKNLTMDNVQNPIIIDQNYCTGSNNCPNKSSGVKISNVSFEQIKGTSATPQAIQLDCSDTNPCQDIKLHDIHLIYTKGSATSTCKNANVITSGVVIPKSCL</sequence>
<dbReference type="SUPFAM" id="SSF51126">
    <property type="entry name" value="Pectin lyase-like"/>
    <property type="match status" value="1"/>
</dbReference>
<dbReference type="EMBL" id="JAYMYS010000001">
    <property type="protein sequence ID" value="KAK7411724.1"/>
    <property type="molecule type" value="Genomic_DNA"/>
</dbReference>
<protein>
    <recommendedName>
        <fullName evidence="12">Polygalacturonase</fullName>
    </recommendedName>
</protein>
<dbReference type="InterPro" id="IPR000743">
    <property type="entry name" value="Glyco_hydro_28"/>
</dbReference>
<gene>
    <name evidence="10" type="ORF">VNO78_03161</name>
</gene>
<evidence type="ECO:0000256" key="2">
    <source>
        <dbReference type="ARBA" id="ARBA00008834"/>
    </source>
</evidence>
<evidence type="ECO:0000256" key="3">
    <source>
        <dbReference type="ARBA" id="ARBA00022512"/>
    </source>
</evidence>
<dbReference type="AlphaFoldDB" id="A0AAN9T0N2"/>
<keyword evidence="5 9" id="KW-0378">Hydrolase</keyword>
<dbReference type="InterPro" id="IPR006626">
    <property type="entry name" value="PbH1"/>
</dbReference>
<name>A0AAN9T0N2_PSOTE</name>
<comment type="subcellular location">
    <subcellularLocation>
        <location evidence="1">Secreted</location>
        <location evidence="1">Cell wall</location>
    </subcellularLocation>
</comment>
<dbReference type="PANTHER" id="PTHR31375">
    <property type="match status" value="1"/>
</dbReference>
<dbReference type="SMART" id="SM00710">
    <property type="entry name" value="PbH1"/>
    <property type="match status" value="4"/>
</dbReference>
<dbReference type="Pfam" id="PF00295">
    <property type="entry name" value="Glyco_hydro_28"/>
    <property type="match status" value="1"/>
</dbReference>
<evidence type="ECO:0000256" key="4">
    <source>
        <dbReference type="ARBA" id="ARBA00022525"/>
    </source>
</evidence>
<evidence type="ECO:0000256" key="6">
    <source>
        <dbReference type="ARBA" id="ARBA00023295"/>
    </source>
</evidence>
<keyword evidence="4" id="KW-0964">Secreted</keyword>
<dbReference type="GO" id="GO:0004650">
    <property type="term" value="F:polygalacturonase activity"/>
    <property type="evidence" value="ECO:0007669"/>
    <property type="project" value="InterPro"/>
</dbReference>
<dbReference type="FunFam" id="2.160.20.10:FF:000004">
    <property type="entry name" value="Pectin lyase-like superfamily protein"/>
    <property type="match status" value="1"/>
</dbReference>
<feature type="active site" evidence="8">
    <location>
        <position position="240"/>
    </location>
</feature>
<evidence type="ECO:0000313" key="10">
    <source>
        <dbReference type="EMBL" id="KAK7411724.1"/>
    </source>
</evidence>
<dbReference type="InterPro" id="IPR011050">
    <property type="entry name" value="Pectin_lyase_fold/virulence"/>
</dbReference>
<reference evidence="10 11" key="1">
    <citation type="submission" date="2024-01" db="EMBL/GenBank/DDBJ databases">
        <title>The genomes of 5 underutilized Papilionoideae crops provide insights into root nodulation and disease resistanc.</title>
        <authorList>
            <person name="Jiang F."/>
        </authorList>
    </citation>
    <scope>NUCLEOTIDE SEQUENCE [LARGE SCALE GENOMIC DNA]</scope>
    <source>
        <strain evidence="10">DUOXIRENSHENG_FW03</strain>
        <tissue evidence="10">Leaves</tissue>
    </source>
</reference>
<evidence type="ECO:0000256" key="5">
    <source>
        <dbReference type="ARBA" id="ARBA00022801"/>
    </source>
</evidence>
<comment type="caution">
    <text evidence="10">The sequence shown here is derived from an EMBL/GenBank/DDBJ whole genome shotgun (WGS) entry which is preliminary data.</text>
</comment>
<dbReference type="Proteomes" id="UP001386955">
    <property type="component" value="Unassembled WGS sequence"/>
</dbReference>
<comment type="similarity">
    <text evidence="2 9">Belongs to the glycosyl hydrolase 28 family.</text>
</comment>